<dbReference type="PANTHER" id="PTHR43748:SF1">
    <property type="entry name" value="RIBOSE-5-PHOSPHATE ISOMERASE 4, CHLOROPLASTIC-RELATED"/>
    <property type="match status" value="1"/>
</dbReference>
<dbReference type="Proteomes" id="UP000006727">
    <property type="component" value="Chromosome 5"/>
</dbReference>
<dbReference type="EMBL" id="ABEU02000005">
    <property type="status" value="NOT_ANNOTATED_CDS"/>
    <property type="molecule type" value="Genomic_DNA"/>
</dbReference>
<evidence type="ECO:0000313" key="4">
    <source>
        <dbReference type="Proteomes" id="UP000006727"/>
    </source>
</evidence>
<comment type="catalytic activity">
    <reaction evidence="1">
        <text>aldehydo-D-ribose 5-phosphate = D-ribulose 5-phosphate</text>
        <dbReference type="Rhea" id="RHEA:14657"/>
        <dbReference type="ChEBI" id="CHEBI:58121"/>
        <dbReference type="ChEBI" id="CHEBI:58273"/>
        <dbReference type="EC" id="5.3.1.6"/>
    </reaction>
</comment>
<dbReference type="Pfam" id="PF06026">
    <property type="entry name" value="Rib_5-P_isom_A"/>
    <property type="match status" value="1"/>
</dbReference>
<dbReference type="Gramene" id="Pp3c5_830V3.2">
    <property type="protein sequence ID" value="Pp3c5_830V3.2"/>
    <property type="gene ID" value="Pp3c5_830"/>
</dbReference>
<proteinExistence type="predicted"/>
<reference evidence="3 4" key="2">
    <citation type="journal article" date="2018" name="Plant J.">
        <title>The Physcomitrella patens chromosome-scale assembly reveals moss genome structure and evolution.</title>
        <authorList>
            <person name="Lang D."/>
            <person name="Ullrich K.K."/>
            <person name="Murat F."/>
            <person name="Fuchs J."/>
            <person name="Jenkins J."/>
            <person name="Haas F.B."/>
            <person name="Piednoel M."/>
            <person name="Gundlach H."/>
            <person name="Van Bel M."/>
            <person name="Meyberg R."/>
            <person name="Vives C."/>
            <person name="Morata J."/>
            <person name="Symeonidi A."/>
            <person name="Hiss M."/>
            <person name="Muchero W."/>
            <person name="Kamisugi Y."/>
            <person name="Saleh O."/>
            <person name="Blanc G."/>
            <person name="Decker E.L."/>
            <person name="van Gessel N."/>
            <person name="Grimwood J."/>
            <person name="Hayes R.D."/>
            <person name="Graham S.W."/>
            <person name="Gunter L.E."/>
            <person name="McDaniel S.F."/>
            <person name="Hoernstein S.N.W."/>
            <person name="Larsson A."/>
            <person name="Li F.W."/>
            <person name="Perroud P.F."/>
            <person name="Phillips J."/>
            <person name="Ranjan P."/>
            <person name="Rokshar D.S."/>
            <person name="Rothfels C.J."/>
            <person name="Schneider L."/>
            <person name="Shu S."/>
            <person name="Stevenson D.W."/>
            <person name="Thummler F."/>
            <person name="Tillich M."/>
            <person name="Villarreal Aguilar J.C."/>
            <person name="Widiez T."/>
            <person name="Wong G.K."/>
            <person name="Wymore A."/>
            <person name="Zhang Y."/>
            <person name="Zimmer A.D."/>
            <person name="Quatrano R.S."/>
            <person name="Mayer K.F.X."/>
            <person name="Goodstein D."/>
            <person name="Casacuberta J.M."/>
            <person name="Vandepoele K."/>
            <person name="Reski R."/>
            <person name="Cuming A.C."/>
            <person name="Tuskan G.A."/>
            <person name="Maumus F."/>
            <person name="Salse J."/>
            <person name="Schmutz J."/>
            <person name="Rensing S.A."/>
        </authorList>
    </citation>
    <scope>NUCLEOTIDE SEQUENCE [LARGE SCALE GENOMIC DNA]</scope>
    <source>
        <strain evidence="3 4">cv. Gransden 2004</strain>
    </source>
</reference>
<reference evidence="3" key="3">
    <citation type="submission" date="2020-12" db="UniProtKB">
        <authorList>
            <consortium name="EnsemblPlants"/>
        </authorList>
    </citation>
    <scope>IDENTIFICATION</scope>
</reference>
<evidence type="ECO:0000256" key="1">
    <source>
        <dbReference type="ARBA" id="ARBA00001713"/>
    </source>
</evidence>
<evidence type="ECO:0000256" key="2">
    <source>
        <dbReference type="ARBA" id="ARBA00004921"/>
    </source>
</evidence>
<comment type="pathway">
    <text evidence="2">Carbohydrate degradation.</text>
</comment>
<dbReference type="AlphaFoldDB" id="A0A7I4DVY0"/>
<dbReference type="Gene3D" id="3.30.70.260">
    <property type="match status" value="1"/>
</dbReference>
<protein>
    <recommendedName>
        <fullName evidence="5">Ribose-5-phosphate isomerase</fullName>
    </recommendedName>
</protein>
<dbReference type="InterPro" id="IPR004788">
    <property type="entry name" value="Ribose5P_isomerase_type_A"/>
</dbReference>
<dbReference type="PANTHER" id="PTHR43748">
    <property type="entry name" value="RIBOSE-5-PHOSPHATE ISOMERASE 3, CHLOROPLASTIC-RELATED"/>
    <property type="match status" value="1"/>
</dbReference>
<sequence length="203" mass="21117">MEPKLGHANPLHQFSPVVFSSAPVVFQRPSKTSPYITALCLVLPSSRIAKSLPLSDRTDFTSSSFLNGSELDSFGKSGMAVGLGIGRASCMAIVDIGEKLRDDSLRDIICVPIRPSFGEAGPSGGDNPLITPEGHFVLDVVFTTPITAGNLPMSSEVAENLETIPGVMGHGLVIDVASAVAAAGPAGTRIRTPLFQAALTSTE</sequence>
<accession>A0A7I4DVY0</accession>
<dbReference type="InterPro" id="IPR050262">
    <property type="entry name" value="Ribose-5P_isomerase"/>
</dbReference>
<organism evidence="3 4">
    <name type="scientific">Physcomitrium patens</name>
    <name type="common">Spreading-leaved earth moss</name>
    <name type="synonym">Physcomitrella patens</name>
    <dbReference type="NCBI Taxonomy" id="3218"/>
    <lineage>
        <taxon>Eukaryota</taxon>
        <taxon>Viridiplantae</taxon>
        <taxon>Streptophyta</taxon>
        <taxon>Embryophyta</taxon>
        <taxon>Bryophyta</taxon>
        <taxon>Bryophytina</taxon>
        <taxon>Bryopsida</taxon>
        <taxon>Funariidae</taxon>
        <taxon>Funariales</taxon>
        <taxon>Funariaceae</taxon>
        <taxon>Physcomitrium</taxon>
    </lineage>
</organism>
<evidence type="ECO:0008006" key="5">
    <source>
        <dbReference type="Google" id="ProtNLM"/>
    </source>
</evidence>
<evidence type="ECO:0000313" key="3">
    <source>
        <dbReference type="EnsemblPlants" id="Pp3c5_830V3.2"/>
    </source>
</evidence>
<name>A0A7I4DVY0_PHYPA</name>
<dbReference type="GO" id="GO:0004751">
    <property type="term" value="F:ribose-5-phosphate isomerase activity"/>
    <property type="evidence" value="ECO:0007669"/>
    <property type="project" value="UniProtKB-EC"/>
</dbReference>
<dbReference type="InParanoid" id="A0A7I4DVY0"/>
<dbReference type="Gene3D" id="3.40.50.1360">
    <property type="match status" value="2"/>
</dbReference>
<dbReference type="EnsemblPlants" id="Pp3c5_830V3.2">
    <property type="protein sequence ID" value="Pp3c5_830V3.2"/>
    <property type="gene ID" value="Pp3c5_830"/>
</dbReference>
<reference evidence="3 4" key="1">
    <citation type="journal article" date="2008" name="Science">
        <title>The Physcomitrella genome reveals evolutionary insights into the conquest of land by plants.</title>
        <authorList>
            <person name="Rensing S."/>
            <person name="Lang D."/>
            <person name="Zimmer A."/>
            <person name="Terry A."/>
            <person name="Salamov A."/>
            <person name="Shapiro H."/>
            <person name="Nishiyama T."/>
            <person name="Perroud P.-F."/>
            <person name="Lindquist E."/>
            <person name="Kamisugi Y."/>
            <person name="Tanahashi T."/>
            <person name="Sakakibara K."/>
            <person name="Fujita T."/>
            <person name="Oishi K."/>
            <person name="Shin-I T."/>
            <person name="Kuroki Y."/>
            <person name="Toyoda A."/>
            <person name="Suzuki Y."/>
            <person name="Hashimoto A."/>
            <person name="Yamaguchi K."/>
            <person name="Sugano A."/>
            <person name="Kohara Y."/>
            <person name="Fujiyama A."/>
            <person name="Anterola A."/>
            <person name="Aoki S."/>
            <person name="Ashton N."/>
            <person name="Barbazuk W.B."/>
            <person name="Barker E."/>
            <person name="Bennetzen J."/>
            <person name="Bezanilla M."/>
            <person name="Blankenship R."/>
            <person name="Cho S.H."/>
            <person name="Dutcher S."/>
            <person name="Estelle M."/>
            <person name="Fawcett J.A."/>
            <person name="Gundlach H."/>
            <person name="Hanada K."/>
            <person name="Heyl A."/>
            <person name="Hicks K.A."/>
            <person name="Hugh J."/>
            <person name="Lohr M."/>
            <person name="Mayer K."/>
            <person name="Melkozernov A."/>
            <person name="Murata T."/>
            <person name="Nelson D."/>
            <person name="Pils B."/>
            <person name="Prigge M."/>
            <person name="Reiss B."/>
            <person name="Renner T."/>
            <person name="Rombauts S."/>
            <person name="Rushton P."/>
            <person name="Sanderfoot A."/>
            <person name="Schween G."/>
            <person name="Shiu S.-H."/>
            <person name="Stueber K."/>
            <person name="Theodoulou F.L."/>
            <person name="Tu H."/>
            <person name="Van de Peer Y."/>
            <person name="Verrier P.J."/>
            <person name="Waters E."/>
            <person name="Wood A."/>
            <person name="Yang L."/>
            <person name="Cove D."/>
            <person name="Cuming A."/>
            <person name="Hasebe M."/>
            <person name="Lucas S."/>
            <person name="Mishler D.B."/>
            <person name="Reski R."/>
            <person name="Grigoriev I."/>
            <person name="Quatrano R.S."/>
            <person name="Boore J.L."/>
        </authorList>
    </citation>
    <scope>NUCLEOTIDE SEQUENCE [LARGE SCALE GENOMIC DNA]</scope>
    <source>
        <strain evidence="3 4">cv. Gransden 2004</strain>
    </source>
</reference>
<dbReference type="SUPFAM" id="SSF75445">
    <property type="entry name" value="D-ribose-5-phosphate isomerase (RpiA), lid domain"/>
    <property type="match status" value="1"/>
</dbReference>
<keyword evidence="4" id="KW-1185">Reference proteome</keyword>
<dbReference type="GO" id="GO:0009052">
    <property type="term" value="P:pentose-phosphate shunt, non-oxidative branch"/>
    <property type="evidence" value="ECO:0007669"/>
    <property type="project" value="InterPro"/>
</dbReference>